<accession>A0A1H6MXS5</accession>
<dbReference type="RefSeq" id="WP_092795248.1">
    <property type="nucleotide sequence ID" value="NZ_FNXF01000013.1"/>
</dbReference>
<keyword evidence="3" id="KW-1185">Reference proteome</keyword>
<protein>
    <recommendedName>
        <fullName evidence="4">DUF2489 domain-containing protein</fullName>
    </recommendedName>
</protein>
<gene>
    <name evidence="2" type="ORF">SAMN05660691_03069</name>
</gene>
<evidence type="ECO:0008006" key="4">
    <source>
        <dbReference type="Google" id="ProtNLM"/>
    </source>
</evidence>
<organism evidence="2 3">
    <name type="scientific">Rheinheimera pacifica</name>
    <dbReference type="NCBI Taxonomy" id="173990"/>
    <lineage>
        <taxon>Bacteria</taxon>
        <taxon>Pseudomonadati</taxon>
        <taxon>Pseudomonadota</taxon>
        <taxon>Gammaproteobacteria</taxon>
        <taxon>Chromatiales</taxon>
        <taxon>Chromatiaceae</taxon>
        <taxon>Rheinheimera</taxon>
    </lineage>
</organism>
<evidence type="ECO:0000256" key="1">
    <source>
        <dbReference type="SAM" id="Coils"/>
    </source>
</evidence>
<dbReference type="EMBL" id="FNXF01000013">
    <property type="protein sequence ID" value="SEI04636.1"/>
    <property type="molecule type" value="Genomic_DNA"/>
</dbReference>
<name>A0A1H6MXS5_9GAMM</name>
<dbReference type="Proteomes" id="UP000199371">
    <property type="component" value="Unassembled WGS sequence"/>
</dbReference>
<feature type="coiled-coil region" evidence="1">
    <location>
        <begin position="28"/>
        <end position="70"/>
    </location>
</feature>
<keyword evidence="1" id="KW-0175">Coiled coil</keyword>
<dbReference type="OrthoDB" id="5767698at2"/>
<evidence type="ECO:0000313" key="2">
    <source>
        <dbReference type="EMBL" id="SEI04636.1"/>
    </source>
</evidence>
<proteinExistence type="predicted"/>
<dbReference type="AlphaFoldDB" id="A0A1H6MXS5"/>
<sequence>MVWMLLIGVLVLALLYILWQMELVGKTNKSLQAKLQQREQELLRMQQAVFQLAEQQKMLLEQRLSKLVLESRLSKQEMAAIQLICQLLPLVTRESCSKAVPAQQTIKLYLRQHKTLEFGQLELMMIKHSRLTALWQNNSLISYLQLCTVAVALAEETQAQLNSA</sequence>
<reference evidence="3" key="1">
    <citation type="submission" date="2016-10" db="EMBL/GenBank/DDBJ databases">
        <authorList>
            <person name="Varghese N."/>
            <person name="Submissions S."/>
        </authorList>
    </citation>
    <scope>NUCLEOTIDE SEQUENCE [LARGE SCALE GENOMIC DNA]</scope>
    <source>
        <strain evidence="3">DSM 17616</strain>
    </source>
</reference>
<evidence type="ECO:0000313" key="3">
    <source>
        <dbReference type="Proteomes" id="UP000199371"/>
    </source>
</evidence>